<reference evidence="2" key="1">
    <citation type="submission" date="2020-07" db="EMBL/GenBank/DDBJ databases">
        <title>Multicomponent nature underlies the extraordinary mechanical properties of spider dragline silk.</title>
        <authorList>
            <person name="Kono N."/>
            <person name="Nakamura H."/>
            <person name="Mori M."/>
            <person name="Yoshida Y."/>
            <person name="Ohtoshi R."/>
            <person name="Malay A.D."/>
            <person name="Moran D.A.P."/>
            <person name="Tomita M."/>
            <person name="Numata K."/>
            <person name="Arakawa K."/>
        </authorList>
    </citation>
    <scope>NUCLEOTIDE SEQUENCE</scope>
</reference>
<evidence type="ECO:0000256" key="1">
    <source>
        <dbReference type="SAM" id="MobiDB-lite"/>
    </source>
</evidence>
<keyword evidence="3" id="KW-1185">Reference proteome</keyword>
<dbReference type="OrthoDB" id="6426999at2759"/>
<proteinExistence type="predicted"/>
<protein>
    <submittedName>
        <fullName evidence="2">Uncharacterized protein</fullName>
    </submittedName>
</protein>
<sequence>MAEIRVEYRNTRCSRKCAFPSSKIVNLEFGNKSPEDSSESAFTTFFCNDRISQYGNNLIHKCDDEIDKDFLIHSQLSLSHDIHNANQQPSTTDCEIDNGLFELLSSAKSAKNSLPNVEKNNSNKNNSDGNAKMKNLNKVGENLSDILTSLSIQDENLAKSTNDNSSGKNDFLNDFHTTDLNFSKNECINSEPRKLPENTFFKEEESLSDLLLSLNIKNSNTHRFSKSSIDAHNTKKLNDNECNTNISLSDILCSINIENENTSRPITCNSLLENSEEVNLSLKDFYCSSDSHQGLSLDAKCSSPNDSCASSYSDTKDDSSNNSITIKNSFVNDDSDSGISSFGSLKQEFSFFNSSPESIDSFNTWLEHIDETKKGNVYEDQKNNIEGKSMFDLMSCTNEVKDIKNSKMDHSELTNESEHCMSMLDFVKSIDLKSDTLFADANSSKCFVNGSSCNMPLTMNCKDTLKRMNVFNVKHSVLQTENNLLEDEKNVSDDDTEQITCIDLRACIKSTENSSNSSCEVDKKESFECISPEKLGTQSYDCISPLGNFDDGNNNDLFLHVPQNYSDPIHLIETGSLKKPKVNSKQSLFSMALGCKPKKNPLLAQKIAGIKFKLYENFINRPTHFENNVQQPNIEPGLPLNHNVQSSDQCILSLAGRKSFGMEVSCELQ</sequence>
<evidence type="ECO:0000313" key="3">
    <source>
        <dbReference type="Proteomes" id="UP000887116"/>
    </source>
</evidence>
<evidence type="ECO:0000313" key="2">
    <source>
        <dbReference type="EMBL" id="GFQ81013.1"/>
    </source>
</evidence>
<dbReference type="Proteomes" id="UP000887116">
    <property type="component" value="Unassembled WGS sequence"/>
</dbReference>
<feature type="compositionally biased region" description="Low complexity" evidence="1">
    <location>
        <begin position="112"/>
        <end position="127"/>
    </location>
</feature>
<dbReference type="EMBL" id="BMAO01022303">
    <property type="protein sequence ID" value="GFQ81013.1"/>
    <property type="molecule type" value="Genomic_DNA"/>
</dbReference>
<name>A0A8X6GEW3_TRICU</name>
<gene>
    <name evidence="2" type="primary">AVEN_118283_1</name>
    <name evidence="2" type="ORF">TNCT_471991</name>
</gene>
<comment type="caution">
    <text evidence="2">The sequence shown here is derived from an EMBL/GenBank/DDBJ whole genome shotgun (WGS) entry which is preliminary data.</text>
</comment>
<organism evidence="2 3">
    <name type="scientific">Trichonephila clavata</name>
    <name type="common">Joro spider</name>
    <name type="synonym">Nephila clavata</name>
    <dbReference type="NCBI Taxonomy" id="2740835"/>
    <lineage>
        <taxon>Eukaryota</taxon>
        <taxon>Metazoa</taxon>
        <taxon>Ecdysozoa</taxon>
        <taxon>Arthropoda</taxon>
        <taxon>Chelicerata</taxon>
        <taxon>Arachnida</taxon>
        <taxon>Araneae</taxon>
        <taxon>Araneomorphae</taxon>
        <taxon>Entelegynae</taxon>
        <taxon>Araneoidea</taxon>
        <taxon>Nephilidae</taxon>
        <taxon>Trichonephila</taxon>
    </lineage>
</organism>
<dbReference type="AlphaFoldDB" id="A0A8X6GEW3"/>
<feature type="region of interest" description="Disordered" evidence="1">
    <location>
        <begin position="112"/>
        <end position="134"/>
    </location>
</feature>
<accession>A0A8X6GEW3</accession>